<evidence type="ECO:0000313" key="2">
    <source>
        <dbReference type="EMBL" id="OBR81687.1"/>
    </source>
</evidence>
<evidence type="ECO:0000313" key="4">
    <source>
        <dbReference type="Proteomes" id="UP000078595"/>
    </source>
</evidence>
<dbReference type="EMBL" id="CP144539">
    <property type="protein sequence ID" value="WWC64973.1"/>
    <property type="molecule type" value="Genomic_DNA"/>
</dbReference>
<dbReference type="Proteomes" id="UP000078595">
    <property type="component" value="Chromosome 10"/>
</dbReference>
<feature type="compositionally biased region" description="Pro residues" evidence="1">
    <location>
        <begin position="13"/>
        <end position="27"/>
    </location>
</feature>
<feature type="region of interest" description="Disordered" evidence="1">
    <location>
        <begin position="1"/>
        <end position="30"/>
    </location>
</feature>
<dbReference type="OrthoDB" id="2566521at2759"/>
<evidence type="ECO:0000256" key="1">
    <source>
        <dbReference type="SAM" id="MobiDB-lite"/>
    </source>
</evidence>
<dbReference type="GeneID" id="28971296"/>
<evidence type="ECO:0000313" key="3">
    <source>
        <dbReference type="EMBL" id="WWC64973.1"/>
    </source>
</evidence>
<keyword evidence="4" id="KW-1185">Reference proteome</keyword>
<reference evidence="3" key="2">
    <citation type="submission" date="2013-07" db="EMBL/GenBank/DDBJ databases">
        <authorList>
            <consortium name="The Broad Institute Genome Sequencing Platform"/>
            <person name="Cuomo C."/>
            <person name="Litvintseva A."/>
            <person name="Chen Y."/>
            <person name="Heitman J."/>
            <person name="Sun S."/>
            <person name="Springer D."/>
            <person name="Dromer F."/>
            <person name="Young S.K."/>
            <person name="Zeng Q."/>
            <person name="Gargeya S."/>
            <person name="Fitzgerald M."/>
            <person name="Abouelleil A."/>
            <person name="Alvarado L."/>
            <person name="Berlin A.M."/>
            <person name="Chapman S.B."/>
            <person name="Dewar J."/>
            <person name="Goldberg J."/>
            <person name="Griggs A."/>
            <person name="Gujja S."/>
            <person name="Hansen M."/>
            <person name="Howarth C."/>
            <person name="Imamovic A."/>
            <person name="Larimer J."/>
            <person name="McCowan C."/>
            <person name="Murphy C."/>
            <person name="Pearson M."/>
            <person name="Priest M."/>
            <person name="Roberts A."/>
            <person name="Saif S."/>
            <person name="Shea T."/>
            <person name="Sykes S."/>
            <person name="Wortman J."/>
            <person name="Nusbaum C."/>
            <person name="Birren B."/>
        </authorList>
    </citation>
    <scope>NUCLEOTIDE SEQUENCE</scope>
    <source>
        <strain evidence="3">CBS 10117</strain>
    </source>
</reference>
<feature type="region of interest" description="Disordered" evidence="1">
    <location>
        <begin position="86"/>
        <end position="122"/>
    </location>
</feature>
<feature type="compositionally biased region" description="Low complexity" evidence="1">
    <location>
        <begin position="95"/>
        <end position="115"/>
    </location>
</feature>
<dbReference type="KEGG" id="kdj:28971296"/>
<dbReference type="RefSeq" id="XP_018259529.1">
    <property type="nucleotide sequence ID" value="XM_018410861.1"/>
</dbReference>
<dbReference type="VEuPathDB" id="FungiDB:I303_07597"/>
<reference evidence="3" key="3">
    <citation type="submission" date="2024-02" db="EMBL/GenBank/DDBJ databases">
        <title>Comparative genomics of Cryptococcus and Kwoniella reveals pathogenesis evolution and contrasting modes of karyotype evolution via chromosome fusion or intercentromeric recombination.</title>
        <authorList>
            <person name="Coelho M.A."/>
            <person name="David-Palma M."/>
            <person name="Shea T."/>
            <person name="Bowers K."/>
            <person name="McGinley-Smith S."/>
            <person name="Mohammad A.W."/>
            <person name="Gnirke A."/>
            <person name="Yurkov A.M."/>
            <person name="Nowrousian M."/>
            <person name="Sun S."/>
            <person name="Cuomo C.A."/>
            <person name="Heitman J."/>
        </authorList>
    </citation>
    <scope>NUCLEOTIDE SEQUENCE</scope>
    <source>
        <strain evidence="3">CBS 10117</strain>
    </source>
</reference>
<accession>A0A1A5ZV52</accession>
<gene>
    <name evidence="2" type="ORF">I303_07597</name>
    <name evidence="3" type="ORF">I303_107587</name>
</gene>
<proteinExistence type="predicted"/>
<name>A0A1A5ZV52_9TREE</name>
<dbReference type="EMBL" id="KI894036">
    <property type="protein sequence ID" value="OBR81687.1"/>
    <property type="molecule type" value="Genomic_DNA"/>
</dbReference>
<protein>
    <submittedName>
        <fullName evidence="2">Uncharacterized protein</fullName>
    </submittedName>
</protein>
<sequence length="318" mass="36209">MDHINTDSDPCSDSPPPPSPSNSPSPEPVETDFDYFDYLYLHFPKGLYTGRTGLRYLTGKERFLYVRYPDKYADDLLPEYQRDSQTLDSTPTLDQNAAAASTTSQTQTQESSAIADDQQKTNARPVPAATKIVYLEPLAVWVDEFIITGRTRDIFRGGLGLNNGSAIEHKVIIKIMRPSEFPDEFPSDPEDPMAEDEGYNTKETAVINALDEDKIYREYLQPNASLQELRVVPRYYGLFEYCDDDQRENEIPFFYMMLLEDVGNEIEGARGGGYPWEWKDKCVYIAMSHIHRAPYAIRYSIVPHAQEKLSLVTLGLMV</sequence>
<organism evidence="2">
    <name type="scientific">Kwoniella dejecticola CBS 10117</name>
    <dbReference type="NCBI Taxonomy" id="1296121"/>
    <lineage>
        <taxon>Eukaryota</taxon>
        <taxon>Fungi</taxon>
        <taxon>Dikarya</taxon>
        <taxon>Basidiomycota</taxon>
        <taxon>Agaricomycotina</taxon>
        <taxon>Tremellomycetes</taxon>
        <taxon>Tremellales</taxon>
        <taxon>Cryptococcaceae</taxon>
        <taxon>Kwoniella</taxon>
    </lineage>
</organism>
<dbReference type="AlphaFoldDB" id="A0A1A5ZV52"/>
<reference evidence="2" key="1">
    <citation type="submission" date="2013-07" db="EMBL/GenBank/DDBJ databases">
        <title>The Genome Sequence of Cryptococcus dejecticola CBS10117.</title>
        <authorList>
            <consortium name="The Broad Institute Genome Sequencing Platform"/>
            <person name="Cuomo C."/>
            <person name="Litvintseva A."/>
            <person name="Chen Y."/>
            <person name="Heitman J."/>
            <person name="Sun S."/>
            <person name="Springer D."/>
            <person name="Dromer F."/>
            <person name="Young S.K."/>
            <person name="Zeng Q."/>
            <person name="Gargeya S."/>
            <person name="Fitzgerald M."/>
            <person name="Abouelleil A."/>
            <person name="Alvarado L."/>
            <person name="Berlin A.M."/>
            <person name="Chapman S.B."/>
            <person name="Dewar J."/>
            <person name="Goldberg J."/>
            <person name="Griggs A."/>
            <person name="Gujja S."/>
            <person name="Hansen M."/>
            <person name="Howarth C."/>
            <person name="Imamovic A."/>
            <person name="Larimer J."/>
            <person name="McCowan C."/>
            <person name="Murphy C."/>
            <person name="Pearson M."/>
            <person name="Priest M."/>
            <person name="Roberts A."/>
            <person name="Saif S."/>
            <person name="Shea T."/>
            <person name="Sykes S."/>
            <person name="Wortman J."/>
            <person name="Nusbaum C."/>
            <person name="Birren B."/>
        </authorList>
    </citation>
    <scope>NUCLEOTIDE SEQUENCE [LARGE SCALE GENOMIC DNA]</scope>
    <source>
        <strain evidence="2">CBS 10117</strain>
    </source>
</reference>